<dbReference type="Gene3D" id="3.40.30.10">
    <property type="entry name" value="Glutaredoxin"/>
    <property type="match status" value="1"/>
</dbReference>
<name>A0AA97NQ63_PYRO3</name>
<organism evidence="3">
    <name type="scientific">Pyricularia oryzae (strain Y34)</name>
    <name type="common">Rice blast fungus</name>
    <name type="synonym">Magnaporthe oryzae</name>
    <dbReference type="NCBI Taxonomy" id="1143189"/>
    <lineage>
        <taxon>Eukaryota</taxon>
        <taxon>Fungi</taxon>
        <taxon>Dikarya</taxon>
        <taxon>Ascomycota</taxon>
        <taxon>Pezizomycotina</taxon>
        <taxon>Sordariomycetes</taxon>
        <taxon>Sordariomycetidae</taxon>
        <taxon>Magnaporthales</taxon>
        <taxon>Pyriculariaceae</taxon>
        <taxon>Pyricularia</taxon>
    </lineage>
</organism>
<gene>
    <name evidence="3" type="ORF">OOU_Y34scaffold00777g15</name>
</gene>
<protein>
    <recommendedName>
        <fullName evidence="2">Thioredoxin domain-containing protein</fullName>
    </recommendedName>
</protein>
<dbReference type="Pfam" id="PF00085">
    <property type="entry name" value="Thioredoxin"/>
    <property type="match status" value="1"/>
</dbReference>
<dbReference type="PROSITE" id="PS51352">
    <property type="entry name" value="THIOREDOXIN_2"/>
    <property type="match status" value="1"/>
</dbReference>
<dbReference type="InterPro" id="IPR036249">
    <property type="entry name" value="Thioredoxin-like_sf"/>
</dbReference>
<dbReference type="AlphaFoldDB" id="A0AA97NQ63"/>
<dbReference type="InterPro" id="IPR013766">
    <property type="entry name" value="Thioredoxin_domain"/>
</dbReference>
<dbReference type="EMBL" id="JH792844">
    <property type="protein sequence ID" value="ELQ34257.1"/>
    <property type="molecule type" value="Genomic_DNA"/>
</dbReference>
<sequence>MTALFPMSNLYTCSTTGWPHIGWRIQTFGTKTHRRRIFYIPLSSSKEPSLFSLIPVHLASHRIRSPSTFHTHLLSSSARMPLVTLWTTSWCPSCKHVEPLLKSVVESGVGEEHGGVGFALVELDAPDMQPSDLGLTYMINSVPTLLSFDGGDAQTATKVVDGRKLVNRQFLEEWVRNEASRQDRGGGGGGGIGGSGLLGGLFGSQK</sequence>
<accession>A0AA97NQ63</accession>
<feature type="compositionally biased region" description="Gly residues" evidence="1">
    <location>
        <begin position="185"/>
        <end position="206"/>
    </location>
</feature>
<feature type="region of interest" description="Disordered" evidence="1">
    <location>
        <begin position="177"/>
        <end position="206"/>
    </location>
</feature>
<evidence type="ECO:0000259" key="2">
    <source>
        <dbReference type="PROSITE" id="PS51352"/>
    </source>
</evidence>
<dbReference type="Proteomes" id="UP000011086">
    <property type="component" value="Unassembled WGS sequence"/>
</dbReference>
<evidence type="ECO:0000313" key="3">
    <source>
        <dbReference type="EMBL" id="ELQ34257.1"/>
    </source>
</evidence>
<proteinExistence type="predicted"/>
<feature type="domain" description="Thioredoxin" evidence="2">
    <location>
        <begin position="42"/>
        <end position="180"/>
    </location>
</feature>
<evidence type="ECO:0000256" key="1">
    <source>
        <dbReference type="SAM" id="MobiDB-lite"/>
    </source>
</evidence>
<reference evidence="3" key="1">
    <citation type="journal article" date="2012" name="PLoS Genet.">
        <title>Comparative analysis of the genomes of two field isolates of the rice blast fungus Magnaporthe oryzae.</title>
        <authorList>
            <person name="Xue M."/>
            <person name="Yang J."/>
            <person name="Li Z."/>
            <person name="Hu S."/>
            <person name="Yao N."/>
            <person name="Dean R.A."/>
            <person name="Zhao W."/>
            <person name="Shen M."/>
            <person name="Zhang H."/>
            <person name="Li C."/>
            <person name="Liu L."/>
            <person name="Cao L."/>
            <person name="Xu X."/>
            <person name="Xing Y."/>
            <person name="Hsiang T."/>
            <person name="Zhang Z."/>
            <person name="Xu J.R."/>
            <person name="Peng Y.L."/>
        </authorList>
    </citation>
    <scope>NUCLEOTIDE SEQUENCE</scope>
    <source>
        <strain evidence="3">Y34</strain>
    </source>
</reference>
<dbReference type="SUPFAM" id="SSF52833">
    <property type="entry name" value="Thioredoxin-like"/>
    <property type="match status" value="1"/>
</dbReference>